<keyword evidence="1" id="KW-0560">Oxidoreductase</keyword>
<keyword evidence="6" id="KW-1185">Reference proteome</keyword>
<dbReference type="InterPro" id="IPR013121">
    <property type="entry name" value="Fe_red_NAD-bd_6"/>
</dbReference>
<evidence type="ECO:0000313" key="5">
    <source>
        <dbReference type="EMBL" id="CAB9527003.1"/>
    </source>
</evidence>
<dbReference type="Pfam" id="PF08030">
    <property type="entry name" value="NAD_binding_6"/>
    <property type="match status" value="1"/>
</dbReference>
<feature type="transmembrane region" description="Helical" evidence="3">
    <location>
        <begin position="242"/>
        <end position="258"/>
    </location>
</feature>
<evidence type="ECO:0000256" key="2">
    <source>
        <dbReference type="SAM" id="MobiDB-lite"/>
    </source>
</evidence>
<feature type="region of interest" description="Disordered" evidence="2">
    <location>
        <begin position="1"/>
        <end position="23"/>
    </location>
</feature>
<dbReference type="PANTHER" id="PTHR11972:SF153">
    <property type="entry name" value="SUPEROXIDE-GENERATING NADPH OXIDASE HEAVY CHAIN SUBUNIT A"/>
    <property type="match status" value="1"/>
</dbReference>
<keyword evidence="3" id="KW-1133">Transmembrane helix</keyword>
<dbReference type="GO" id="GO:0005886">
    <property type="term" value="C:plasma membrane"/>
    <property type="evidence" value="ECO:0007669"/>
    <property type="project" value="TreeGrafter"/>
</dbReference>
<dbReference type="CDD" id="cd06186">
    <property type="entry name" value="NOX_Duox_like_FAD_NADP"/>
    <property type="match status" value="1"/>
</dbReference>
<feature type="compositionally biased region" description="Acidic residues" evidence="2">
    <location>
        <begin position="638"/>
        <end position="656"/>
    </location>
</feature>
<dbReference type="EMBL" id="CAICTM010001923">
    <property type="protein sequence ID" value="CAB9527003.1"/>
    <property type="molecule type" value="Genomic_DNA"/>
</dbReference>
<dbReference type="InterPro" id="IPR050369">
    <property type="entry name" value="RBOH/FRE"/>
</dbReference>
<dbReference type="AlphaFoldDB" id="A0A9N8HTR1"/>
<evidence type="ECO:0000313" key="6">
    <source>
        <dbReference type="Proteomes" id="UP001153069"/>
    </source>
</evidence>
<dbReference type="OrthoDB" id="48134at2759"/>
<dbReference type="Gene3D" id="3.40.50.80">
    <property type="entry name" value="Nucleotide-binding domain of ferredoxin-NADP reductase (FNR) module"/>
    <property type="match status" value="1"/>
</dbReference>
<feature type="transmembrane region" description="Helical" evidence="3">
    <location>
        <begin position="120"/>
        <end position="144"/>
    </location>
</feature>
<dbReference type="PANTHER" id="PTHR11972">
    <property type="entry name" value="NADPH OXIDASE"/>
    <property type="match status" value="1"/>
</dbReference>
<feature type="transmembrane region" description="Helical" evidence="3">
    <location>
        <begin position="53"/>
        <end position="72"/>
    </location>
</feature>
<reference evidence="5" key="1">
    <citation type="submission" date="2020-06" db="EMBL/GenBank/DDBJ databases">
        <authorList>
            <consortium name="Plant Systems Biology data submission"/>
        </authorList>
    </citation>
    <scope>NUCLEOTIDE SEQUENCE</scope>
    <source>
        <strain evidence="5">D6</strain>
    </source>
</reference>
<dbReference type="SUPFAM" id="SSF52343">
    <property type="entry name" value="Ferredoxin reductase-like, C-terminal NADP-linked domain"/>
    <property type="match status" value="1"/>
</dbReference>
<feature type="region of interest" description="Disordered" evidence="2">
    <location>
        <begin position="559"/>
        <end position="590"/>
    </location>
</feature>
<name>A0A9N8HTR1_9STRA</name>
<protein>
    <submittedName>
        <fullName evidence="5">NADPH oxidase 4</fullName>
    </submittedName>
</protein>
<gene>
    <name evidence="5" type="ORF">SEMRO_1925_G305780.1</name>
</gene>
<feature type="transmembrane region" description="Helical" evidence="3">
    <location>
        <begin position="173"/>
        <end position="191"/>
    </location>
</feature>
<organism evidence="5 6">
    <name type="scientific">Seminavis robusta</name>
    <dbReference type="NCBI Taxonomy" id="568900"/>
    <lineage>
        <taxon>Eukaryota</taxon>
        <taxon>Sar</taxon>
        <taxon>Stramenopiles</taxon>
        <taxon>Ochrophyta</taxon>
        <taxon>Bacillariophyta</taxon>
        <taxon>Bacillariophyceae</taxon>
        <taxon>Bacillariophycidae</taxon>
        <taxon>Naviculales</taxon>
        <taxon>Naviculaceae</taxon>
        <taxon>Seminavis</taxon>
    </lineage>
</organism>
<comment type="caution">
    <text evidence="5">The sequence shown here is derived from an EMBL/GenBank/DDBJ whole genome shotgun (WGS) entry which is preliminary data.</text>
</comment>
<evidence type="ECO:0000259" key="4">
    <source>
        <dbReference type="Pfam" id="PF08030"/>
    </source>
</evidence>
<keyword evidence="3" id="KW-0472">Membrane</keyword>
<sequence length="812" mass="91685">MMTEKDDYGLVRPSTEDVEKGAREAESIKANSFKNSTDHVRYRMIKKSLFKYWELKVLQLALGVYITIATFVPTGTFSDWGGFVTASVGYIIDPASEERTQEGVILTRGALRAVVATNDFQMACVAITRFTAFFMYPALILVFFTKFRFTMTLLSATPLVLWINQDLHDLHSYCGWVIAVDGILHTIFHVGRWADQGNLSLLIHHWSGSSGVAMVISVIAICIPMMFKTLKLKMNYEVRKGLHYFFVVFAIALTFHTTPTSMPNGGFTCYIFSMLIIWYFVDVLLVYLFMSEKIETTVFHVLPSGVQVTMRVSKRFQAMGNQGGFCYVCFPWVDRKEWHAFSLFENPSNPEERQIFLLKTGDWTEKVHHLLERDTVRPVWVQGPFPSPYNRAMDYDNQILIAGGIGITPALSVIRAHKESRRTNLIWAVRDPAMLEFFLDHAYLDHRGWNLIFYTGKAPLVNATIESLTGTNVCVIRARPNINSVVRNIIYGIESGVGKPERYLPSEKAAATQALVQKLEELDEVKGLSSSDKLVQLSELAGELGFLFSDLVEDLDLDGSKDNDGMDESDNNDFTVTTHTDEGSSHALAGRGNRRDSIVLWQFRRAGQFLSSRSLRNVPSSSLEELKEFQRLHASQGEEQESDEEEDKPRGDEEEGAALLSDDCGNEGACQIQSGEAKPSKPHLVQAIPGPQRALSEKYLTSLMGPARMIRSSRSFRTSHRNLPVSFRQNRRRRSSASEFVGNMMEDASLAFQPWDEDLLAEEAENFLQNLAPEILQSWGILYCGGANKIEKQLKKTSERYGLDLHSESFSW</sequence>
<keyword evidence="3" id="KW-0812">Transmembrane</keyword>
<feature type="region of interest" description="Disordered" evidence="2">
    <location>
        <begin position="631"/>
        <end position="683"/>
    </location>
</feature>
<evidence type="ECO:0000256" key="3">
    <source>
        <dbReference type="SAM" id="Phobius"/>
    </source>
</evidence>
<feature type="domain" description="Ferric reductase NAD binding" evidence="4">
    <location>
        <begin position="395"/>
        <end position="439"/>
    </location>
</feature>
<accession>A0A9N8HTR1</accession>
<proteinExistence type="predicted"/>
<evidence type="ECO:0000256" key="1">
    <source>
        <dbReference type="ARBA" id="ARBA00023002"/>
    </source>
</evidence>
<feature type="transmembrane region" description="Helical" evidence="3">
    <location>
        <begin position="270"/>
        <end position="290"/>
    </location>
</feature>
<dbReference type="InterPro" id="IPR039261">
    <property type="entry name" value="FNR_nucleotide-bd"/>
</dbReference>
<dbReference type="GO" id="GO:0016491">
    <property type="term" value="F:oxidoreductase activity"/>
    <property type="evidence" value="ECO:0007669"/>
    <property type="project" value="UniProtKB-KW"/>
</dbReference>
<dbReference type="Proteomes" id="UP001153069">
    <property type="component" value="Unassembled WGS sequence"/>
</dbReference>
<feature type="transmembrane region" description="Helical" evidence="3">
    <location>
        <begin position="211"/>
        <end position="230"/>
    </location>
</feature>